<dbReference type="Proteomes" id="UP001204833">
    <property type="component" value="Unassembled WGS sequence"/>
</dbReference>
<proteinExistence type="predicted"/>
<feature type="region of interest" description="Disordered" evidence="1">
    <location>
        <begin position="546"/>
        <end position="651"/>
    </location>
</feature>
<feature type="region of interest" description="Disordered" evidence="1">
    <location>
        <begin position="963"/>
        <end position="1007"/>
    </location>
</feature>
<feature type="signal peptide" evidence="2">
    <location>
        <begin position="1"/>
        <end position="23"/>
    </location>
</feature>
<feature type="compositionally biased region" description="Acidic residues" evidence="1">
    <location>
        <begin position="408"/>
        <end position="418"/>
    </location>
</feature>
<feature type="compositionally biased region" description="Basic and acidic residues" evidence="1">
    <location>
        <begin position="1121"/>
        <end position="1131"/>
    </location>
</feature>
<evidence type="ECO:0000256" key="1">
    <source>
        <dbReference type="SAM" id="MobiDB-lite"/>
    </source>
</evidence>
<feature type="compositionally biased region" description="Low complexity" evidence="1">
    <location>
        <begin position="558"/>
        <end position="571"/>
    </location>
</feature>
<evidence type="ECO:0000313" key="4">
    <source>
        <dbReference type="Proteomes" id="UP001204833"/>
    </source>
</evidence>
<keyword evidence="4" id="KW-1185">Reference proteome</keyword>
<feature type="compositionally biased region" description="Basic and acidic residues" evidence="1">
    <location>
        <begin position="1041"/>
        <end position="1054"/>
    </location>
</feature>
<accession>A0AAD5FYW5</accession>
<feature type="compositionally biased region" description="Polar residues" evidence="1">
    <location>
        <begin position="94"/>
        <end position="105"/>
    </location>
</feature>
<feature type="compositionally biased region" description="Basic and acidic residues" evidence="1">
    <location>
        <begin position="994"/>
        <end position="1007"/>
    </location>
</feature>
<feature type="compositionally biased region" description="Basic and acidic residues" evidence="1">
    <location>
        <begin position="1061"/>
        <end position="1074"/>
    </location>
</feature>
<feature type="compositionally biased region" description="Basic and acidic residues" evidence="1">
    <location>
        <begin position="963"/>
        <end position="977"/>
    </location>
</feature>
<feature type="compositionally biased region" description="Acidic residues" evidence="1">
    <location>
        <begin position="573"/>
        <end position="583"/>
    </location>
</feature>
<feature type="region of interest" description="Disordered" evidence="1">
    <location>
        <begin position="1015"/>
        <end position="1034"/>
    </location>
</feature>
<comment type="caution">
    <text evidence="3">The sequence shown here is derived from an EMBL/GenBank/DDBJ whole genome shotgun (WGS) entry which is preliminary data.</text>
</comment>
<dbReference type="RefSeq" id="XP_051609122.1">
    <property type="nucleotide sequence ID" value="XM_051751843.1"/>
</dbReference>
<feature type="compositionally biased region" description="Polar residues" evidence="1">
    <location>
        <begin position="438"/>
        <end position="454"/>
    </location>
</feature>
<dbReference type="GeneID" id="76150579"/>
<feature type="compositionally biased region" description="Acidic residues" evidence="1">
    <location>
        <begin position="489"/>
        <end position="502"/>
    </location>
</feature>
<feature type="compositionally biased region" description="Basic residues" evidence="1">
    <location>
        <begin position="342"/>
        <end position="352"/>
    </location>
</feature>
<feature type="compositionally biased region" description="Acidic residues" evidence="1">
    <location>
        <begin position="280"/>
        <end position="294"/>
    </location>
</feature>
<feature type="compositionally biased region" description="Low complexity" evidence="1">
    <location>
        <begin position="189"/>
        <end position="206"/>
    </location>
</feature>
<feature type="compositionally biased region" description="Basic and acidic residues" evidence="1">
    <location>
        <begin position="75"/>
        <end position="91"/>
    </location>
</feature>
<feature type="chain" id="PRO_5041967495" evidence="2">
    <location>
        <begin position="24"/>
        <end position="1242"/>
    </location>
</feature>
<feature type="region of interest" description="Disordered" evidence="1">
    <location>
        <begin position="1041"/>
        <end position="1074"/>
    </location>
</feature>
<feature type="region of interest" description="Disordered" evidence="1">
    <location>
        <begin position="265"/>
        <end position="510"/>
    </location>
</feature>
<feature type="compositionally biased region" description="Basic and acidic residues" evidence="1">
    <location>
        <begin position="584"/>
        <end position="624"/>
    </location>
</feature>
<organism evidence="3 4">
    <name type="scientific">Candida theae</name>
    <dbReference type="NCBI Taxonomy" id="1198502"/>
    <lineage>
        <taxon>Eukaryota</taxon>
        <taxon>Fungi</taxon>
        <taxon>Dikarya</taxon>
        <taxon>Ascomycota</taxon>
        <taxon>Saccharomycotina</taxon>
        <taxon>Pichiomycetes</taxon>
        <taxon>Debaryomycetaceae</taxon>
        <taxon>Candida/Lodderomyces clade</taxon>
        <taxon>Candida</taxon>
    </lineage>
</organism>
<feature type="compositionally biased region" description="Basic and acidic residues" evidence="1">
    <location>
        <begin position="455"/>
        <end position="474"/>
    </location>
</feature>
<dbReference type="AlphaFoldDB" id="A0AAD5FYW5"/>
<feature type="compositionally biased region" description="Low complexity" evidence="1">
    <location>
        <begin position="358"/>
        <end position="372"/>
    </location>
</feature>
<protein>
    <submittedName>
        <fullName evidence="3">Uncharacterized protein</fullName>
    </submittedName>
</protein>
<feature type="region of interest" description="Disordered" evidence="1">
    <location>
        <begin position="1112"/>
        <end position="1201"/>
    </location>
</feature>
<gene>
    <name evidence="3" type="ORF">KGF57_002520</name>
</gene>
<feature type="compositionally biased region" description="Basic and acidic residues" evidence="1">
    <location>
        <begin position="106"/>
        <end position="116"/>
    </location>
</feature>
<reference evidence="3 4" key="1">
    <citation type="journal article" date="2022" name="DNA Res.">
        <title>Genome analysis of five recently described species of the CUG-Ser clade uncovers Candida theae as a new hybrid lineage with pathogenic potential in the Candida parapsilosis species complex.</title>
        <authorList>
            <person name="Mixao V."/>
            <person name="Del Olmo V."/>
            <person name="Hegedusova E."/>
            <person name="Saus E."/>
            <person name="Pryszcz L."/>
            <person name="Cillingova A."/>
            <person name="Nosek J."/>
            <person name="Gabaldon T."/>
        </authorList>
    </citation>
    <scope>NUCLEOTIDE SEQUENCE [LARGE SCALE GENOMIC DNA]</scope>
    <source>
        <strain evidence="3 4">CBS 12239</strain>
    </source>
</reference>
<evidence type="ECO:0000256" key="2">
    <source>
        <dbReference type="SAM" id="SignalP"/>
    </source>
</evidence>
<feature type="compositionally biased region" description="Basic and acidic residues" evidence="1">
    <location>
        <begin position="1143"/>
        <end position="1195"/>
    </location>
</feature>
<feature type="region of interest" description="Disordered" evidence="1">
    <location>
        <begin position="519"/>
        <end position="538"/>
    </location>
</feature>
<feature type="region of interest" description="Disordered" evidence="1">
    <location>
        <begin position="63"/>
        <end position="140"/>
    </location>
</feature>
<dbReference type="EMBL" id="JAIHNG010000116">
    <property type="protein sequence ID" value="KAI5958675.1"/>
    <property type="molecule type" value="Genomic_DNA"/>
</dbReference>
<feature type="region of interest" description="Disordered" evidence="1">
    <location>
        <begin position="182"/>
        <end position="214"/>
    </location>
</feature>
<evidence type="ECO:0000313" key="3">
    <source>
        <dbReference type="EMBL" id="KAI5958675.1"/>
    </source>
</evidence>
<name>A0AAD5FYW5_9ASCO</name>
<keyword evidence="2" id="KW-0732">Signal</keyword>
<sequence length="1242" mass="139893">MKVHTAMLLYAAMAVVAPLAVDSETAKNYTNGIDANGANKMKIKHSFAFPIFKFKLKLPFQNTSPNSLPQGQIGKVEEGDKSPSVSKEWKFSPDGTSAATPTSTIDIKDDSKKNNEDVDECDGSENKDTNEPPTETSKGFGDVFMEMMSVGKDLTLEKIEVLKDVLFLIDRIKEETDFAKDHSTADVGNLESENTETSTNDDNTSLGKHDFATIGSQASPDAKIDVWRSSIAQSEFRKLSKRHEITPEDLSNAIKLGDLKKFLEKKKKKKKKEDSKDNGGDEDEKDFDFDDSNEESGQLLKRADQTEPIFEANDFSKLKEKLGMSSKSNEDGDSDKEDTGSRKIKSHFKKPPNSKNDALLTTITTALTPETNASDEDCADKKPQPKYYPSLHPKGEEFPEGLYGGEPLLEEDDCDDENKDGKEKSYNVPMNLREKTKLQNPSLQVKRSIEVSQTDDIKFVKNDVELPRESRLVEDGGTPTTDVSNGPDYSDDEDDDDEGNEDESGKKKSKWSWSSIFGFGKNKKEEEPTSDDPEFASNWLLRKNFRSRKAKSRSSEITTTTVFNTPKPTETGNDNEEEEEDDPDCPKEKKERLRREKEEKLKKKKEALNKDKEALKKEKKLLKDKLKKVPKTSSKTAPKKFAPHYQNAPPNGIGLDAPALKSGEVPNGLSPVNSVTSEKRKNFLLLIPDQGDARLLNPEEFANVASEFDQALVVNVAYKTVQTAYKIAKNRHSGDIEDVADVEEIEDSAIRKHISKDKDSFGVVIKNRKAIDEAVSKFFGGKKHGGYVSDRKSDDDKVASEPEDGSSSHIKFVGYDSFEAHKATKTNDIGFEETIEKVFDSLKESGLINEILTMSIKDKLVRSSFMDLTIESLQNGEIPWDGLLMAIQAHGWDVDVEKLTFKKPEIGKILSKLVLEAIPVLLERGVLTRLDVIRKLSLSERLPDFKIPSDVEESVKEITEDDEVEHKSSNVKLEKGHSEKHHYTKNYNSTSDPVVEHHKEKNKQLEKQDHLRVYPGQDHEKDGHKVECSDSKQEHFEKLKDGELVHEEDSSCKDLHKHKENHHEENKGGDLNEERIEIDFGELQKEKLEQDYRLDANPDAIKSKRDKLALDKNLKSSTSLSKEHAKDHYESNRTLGGQRHSKERYAKEHHEQERHETAPGVEQYEKQKHYKEEHAKENHELGPQEHEQVVKEHGKAGNQQNKLVAADLAKESQLNVGENLQGEKPIQIRPAIPGQVLLSVVG</sequence>